<sequence>MKLLAAKRLSVLLPIILALFFSETTSAQGEPSNFWENVRFGGGIGFSFGNRIVSGTLAPSAIYQFNNQFAAGVGLSGTYTSEKDVYNATVIGGSVLALYSVIPEIQLSAEFEENYVALNFDDQFAVEDDSYFYPALYLGAGYSTGPVTFGLRYDVLFDEDESIYANPWAPFVRVYF</sequence>
<accession>A0ABW2MSH4</accession>
<evidence type="ECO:0000313" key="2">
    <source>
        <dbReference type="EMBL" id="MFC7357869.1"/>
    </source>
</evidence>
<organism evidence="2 3">
    <name type="scientific">Jejudonia soesokkakensis</name>
    <dbReference type="NCBI Taxonomy" id="1323432"/>
    <lineage>
        <taxon>Bacteria</taxon>
        <taxon>Pseudomonadati</taxon>
        <taxon>Bacteroidota</taxon>
        <taxon>Flavobacteriia</taxon>
        <taxon>Flavobacteriales</taxon>
        <taxon>Flavobacteriaceae</taxon>
        <taxon>Jejudonia</taxon>
    </lineage>
</organism>
<protein>
    <submittedName>
        <fullName evidence="2">Alpha-ketoglutarate decarboxylase</fullName>
    </submittedName>
</protein>
<keyword evidence="1" id="KW-0732">Signal</keyword>
<dbReference type="Proteomes" id="UP001596415">
    <property type="component" value="Unassembled WGS sequence"/>
</dbReference>
<feature type="signal peptide" evidence="1">
    <location>
        <begin position="1"/>
        <end position="27"/>
    </location>
</feature>
<name>A0ABW2MSH4_9FLAO</name>
<feature type="chain" id="PRO_5047540822" evidence="1">
    <location>
        <begin position="28"/>
        <end position="176"/>
    </location>
</feature>
<comment type="caution">
    <text evidence="2">The sequence shown here is derived from an EMBL/GenBank/DDBJ whole genome shotgun (WGS) entry which is preliminary data.</text>
</comment>
<dbReference type="RefSeq" id="WP_380217733.1">
    <property type="nucleotide sequence ID" value="NZ_JBHTBN010000004.1"/>
</dbReference>
<proteinExistence type="predicted"/>
<evidence type="ECO:0000313" key="3">
    <source>
        <dbReference type="Proteomes" id="UP001596415"/>
    </source>
</evidence>
<dbReference type="EMBL" id="JBHTBN010000004">
    <property type="protein sequence ID" value="MFC7357869.1"/>
    <property type="molecule type" value="Genomic_DNA"/>
</dbReference>
<gene>
    <name evidence="2" type="ORF">ACFQO1_09230</name>
</gene>
<keyword evidence="3" id="KW-1185">Reference proteome</keyword>
<reference evidence="3" key="1">
    <citation type="journal article" date="2019" name="Int. J. Syst. Evol. Microbiol.">
        <title>The Global Catalogue of Microorganisms (GCM) 10K type strain sequencing project: providing services to taxonomists for standard genome sequencing and annotation.</title>
        <authorList>
            <consortium name="The Broad Institute Genomics Platform"/>
            <consortium name="The Broad Institute Genome Sequencing Center for Infectious Disease"/>
            <person name="Wu L."/>
            <person name="Ma J."/>
        </authorList>
    </citation>
    <scope>NUCLEOTIDE SEQUENCE [LARGE SCALE GENOMIC DNA]</scope>
    <source>
        <strain evidence="3">CGMCC 1.16306</strain>
    </source>
</reference>
<evidence type="ECO:0000256" key="1">
    <source>
        <dbReference type="SAM" id="SignalP"/>
    </source>
</evidence>